<dbReference type="SUPFAM" id="SSF51445">
    <property type="entry name" value="(Trans)glycosidases"/>
    <property type="match status" value="1"/>
</dbReference>
<protein>
    <recommendedName>
        <fullName evidence="1">Glycosyl hydrolase family 13 catalytic domain-containing protein</fullName>
    </recommendedName>
</protein>
<accession>A0A8J7MJY6</accession>
<proteinExistence type="predicted"/>
<dbReference type="SMART" id="SM00642">
    <property type="entry name" value="Aamy"/>
    <property type="match status" value="1"/>
</dbReference>
<dbReference type="Proteomes" id="UP000624703">
    <property type="component" value="Unassembled WGS sequence"/>
</dbReference>
<dbReference type="InterPro" id="IPR006047">
    <property type="entry name" value="GH13_cat_dom"/>
</dbReference>
<evidence type="ECO:0000259" key="1">
    <source>
        <dbReference type="SMART" id="SM00642"/>
    </source>
</evidence>
<dbReference type="EMBL" id="JAENIM010000045">
    <property type="protein sequence ID" value="MBK1792388.1"/>
    <property type="molecule type" value="Genomic_DNA"/>
</dbReference>
<feature type="domain" description="Glycosyl hydrolase family 13 catalytic" evidence="1">
    <location>
        <begin position="13"/>
        <end position="469"/>
    </location>
</feature>
<gene>
    <name evidence="2" type="ORF">JIN82_14585</name>
</gene>
<dbReference type="AlphaFoldDB" id="A0A8J7MJY6"/>
<sequence>MSPASPSRTRIYQLMVRHFGNANDTNLVNGSIEENGCGKFDDINDAALSQLAATGYSHIWLTGVLEQASATSYPHRPADDPAILKGRAGSPYAIRDYFDLCPDYANDPAERFSEFAQLIARIHRHGMKVLIDFVPNHVARSYASDVQPDHSFGVGDQTATFFHRDNHFFYLQPDAAGPPLKLPVDGEVYPPEAEIGKVTGNNAVSWQPSITDWYETVKLNYGHDFTTGRDTSHLPASHAQLDEVPKTWRTMDRILGWWQENGVDGFRCDMAHMVPIEFWAWAIQRARQRVDGCYFAAEAYDGDPAKLTDDNVLEALLTAGFNTIYDGDTYKTVKAIYDGGGWANDIDRHTHNDSSVFQNSLRYAENHDEVRIAADGEWGSAGASVGQPASALLFALSRGPIMIYNGQEVGEAGLQPNGFGGGNQRTSIFDYGSLPELSKWTNQQKYDGGQLQENQLELASWYRQLVLASAHPAFAHGDFYGLNHANLSNPNYARHDGETTSGHWLYSCLRRDPASGKTILVVVHFHPVWPTGEVIIQMPQHALEWIALDRSASWQFTDILDGKKSITTPASQLATKGLNIGPLQACDALYLEITAS</sequence>
<comment type="caution">
    <text evidence="2">The sequence shown here is derived from an EMBL/GenBank/DDBJ whole genome shotgun (WGS) entry which is preliminary data.</text>
</comment>
<organism evidence="2 3">
    <name type="scientific">Persicirhabdus sediminis</name>
    <dbReference type="NCBI Taxonomy" id="454144"/>
    <lineage>
        <taxon>Bacteria</taxon>
        <taxon>Pseudomonadati</taxon>
        <taxon>Verrucomicrobiota</taxon>
        <taxon>Verrucomicrobiia</taxon>
        <taxon>Verrucomicrobiales</taxon>
        <taxon>Verrucomicrobiaceae</taxon>
        <taxon>Persicirhabdus</taxon>
    </lineage>
</organism>
<reference evidence="2" key="1">
    <citation type="submission" date="2021-01" db="EMBL/GenBank/DDBJ databases">
        <title>Modified the classification status of verrucomicrobia.</title>
        <authorList>
            <person name="Feng X."/>
        </authorList>
    </citation>
    <scope>NUCLEOTIDE SEQUENCE</scope>
    <source>
        <strain evidence="2">_KCTC 22039</strain>
    </source>
</reference>
<dbReference type="Pfam" id="PF00128">
    <property type="entry name" value="Alpha-amylase"/>
    <property type="match status" value="1"/>
</dbReference>
<name>A0A8J7MJY6_9BACT</name>
<dbReference type="PANTHER" id="PTHR10357">
    <property type="entry name" value="ALPHA-AMYLASE FAMILY MEMBER"/>
    <property type="match status" value="1"/>
</dbReference>
<dbReference type="GO" id="GO:0004556">
    <property type="term" value="F:alpha-amylase activity"/>
    <property type="evidence" value="ECO:0007669"/>
    <property type="project" value="TreeGrafter"/>
</dbReference>
<dbReference type="InterPro" id="IPR017853">
    <property type="entry name" value="GH"/>
</dbReference>
<evidence type="ECO:0000313" key="2">
    <source>
        <dbReference type="EMBL" id="MBK1792388.1"/>
    </source>
</evidence>
<dbReference type="Gene3D" id="3.20.20.80">
    <property type="entry name" value="Glycosidases"/>
    <property type="match status" value="2"/>
</dbReference>
<evidence type="ECO:0000313" key="3">
    <source>
        <dbReference type="Proteomes" id="UP000624703"/>
    </source>
</evidence>
<keyword evidence="3" id="KW-1185">Reference proteome</keyword>
<dbReference type="PANTHER" id="PTHR10357:SF205">
    <property type="entry name" value="O-GLYCOSYL HYDROLASE FAMILY 13"/>
    <property type="match status" value="1"/>
</dbReference>
<dbReference type="GO" id="GO:0009313">
    <property type="term" value="P:oligosaccharide catabolic process"/>
    <property type="evidence" value="ECO:0007669"/>
    <property type="project" value="TreeGrafter"/>
</dbReference>